<dbReference type="CDD" id="cd08065">
    <property type="entry name" value="MPN_eIF3h"/>
    <property type="match status" value="1"/>
</dbReference>
<evidence type="ECO:0000256" key="1">
    <source>
        <dbReference type="ARBA" id="ARBA00022490"/>
    </source>
</evidence>
<dbReference type="PROSITE" id="PS50249">
    <property type="entry name" value="MPN"/>
    <property type="match status" value="1"/>
</dbReference>
<evidence type="ECO:0000256" key="3">
    <source>
        <dbReference type="ARBA" id="ARBA00022917"/>
    </source>
</evidence>
<evidence type="ECO:0000259" key="5">
    <source>
        <dbReference type="PROSITE" id="PS50249"/>
    </source>
</evidence>
<dbReference type="Pfam" id="PF01398">
    <property type="entry name" value="JAB"/>
    <property type="match status" value="1"/>
</dbReference>
<accession>A0A7R9LE37</accession>
<keyword evidence="3 4" id="KW-0648">Protein biosynthesis</keyword>
<dbReference type="InterPro" id="IPR045810">
    <property type="entry name" value="eIF3h_C"/>
</dbReference>
<dbReference type="InterPro" id="IPR000555">
    <property type="entry name" value="JAMM/MPN+_dom"/>
</dbReference>
<dbReference type="InterPro" id="IPR050242">
    <property type="entry name" value="JAMM_MPN+_peptidase_M67A"/>
</dbReference>
<comment type="similarity">
    <text evidence="4">Belongs to the eIF-3 subunit H family.</text>
</comment>
<dbReference type="AlphaFoldDB" id="A0A7R9LE37"/>
<evidence type="ECO:0000313" key="6">
    <source>
        <dbReference type="EMBL" id="CAD7639112.1"/>
    </source>
</evidence>
<reference evidence="6" key="1">
    <citation type="submission" date="2020-11" db="EMBL/GenBank/DDBJ databases">
        <authorList>
            <person name="Tran Van P."/>
        </authorList>
    </citation>
    <scope>NUCLEOTIDE SEQUENCE</scope>
</reference>
<keyword evidence="1 4" id="KW-0963">Cytoplasm</keyword>
<dbReference type="InterPro" id="IPR037518">
    <property type="entry name" value="MPN"/>
</dbReference>
<dbReference type="GO" id="GO:0008237">
    <property type="term" value="F:metallopeptidase activity"/>
    <property type="evidence" value="ECO:0007669"/>
    <property type="project" value="InterPro"/>
</dbReference>
<keyword evidence="2 4" id="KW-0396">Initiation factor</keyword>
<feature type="domain" description="MPN" evidence="5">
    <location>
        <begin position="21"/>
        <end position="158"/>
    </location>
</feature>
<dbReference type="GO" id="GO:0016282">
    <property type="term" value="C:eukaryotic 43S preinitiation complex"/>
    <property type="evidence" value="ECO:0007669"/>
    <property type="project" value="UniProtKB-UniRule"/>
</dbReference>
<keyword evidence="7" id="KW-1185">Reference proteome</keyword>
<dbReference type="Gene3D" id="3.40.140.10">
    <property type="entry name" value="Cytidine Deaminase, domain 2"/>
    <property type="match status" value="1"/>
</dbReference>
<comment type="subcellular location">
    <subcellularLocation>
        <location evidence="4">Cytoplasm</location>
    </subcellularLocation>
</comment>
<organism evidence="6">
    <name type="scientific">Oppiella nova</name>
    <dbReference type="NCBI Taxonomy" id="334625"/>
    <lineage>
        <taxon>Eukaryota</taxon>
        <taxon>Metazoa</taxon>
        <taxon>Ecdysozoa</taxon>
        <taxon>Arthropoda</taxon>
        <taxon>Chelicerata</taxon>
        <taxon>Arachnida</taxon>
        <taxon>Acari</taxon>
        <taxon>Acariformes</taxon>
        <taxon>Sarcoptiformes</taxon>
        <taxon>Oribatida</taxon>
        <taxon>Brachypylina</taxon>
        <taxon>Oppioidea</taxon>
        <taxon>Oppiidae</taxon>
        <taxon>Oppiella</taxon>
    </lineage>
</organism>
<sequence>MSSMSSFGRRKQSRESPISFVQIDGLVILKIIKHCHEEGSGSGEVQGVLLGLVVDNKLEITNCFPFPRNTEEDETDESTNLEYQCVMMRHLRNVNVDHLHVGWYQTNPYGSQISKLETIDSQYMYQSAIEESVVLFYDPIRTSRGFLSLKAYRLTNVAMKLCKEGEFTADTLRNNHMSFDKFFEEIPVVIKNSHLINALLCELDEEVAVDCGKQLLDMGGFGVLEKTLQSQMKCVEEVSKHCNHLRQQTAKQQHVAKDNAMRAQRGEPALTEDEVNKILKPLAPLQRLESLLNYSQTLNYCQQSASYSTQNISKLFMAKALQSNSAATDK</sequence>
<dbReference type="PANTHER" id="PTHR10410">
    <property type="entry name" value="EUKARYOTIC TRANSLATION INITIATION FACTOR 3 -RELATED"/>
    <property type="match status" value="1"/>
</dbReference>
<dbReference type="GO" id="GO:0005852">
    <property type="term" value="C:eukaryotic translation initiation factor 3 complex"/>
    <property type="evidence" value="ECO:0007669"/>
    <property type="project" value="UniProtKB-UniRule"/>
</dbReference>
<comment type="function">
    <text evidence="4">Component of the eukaryotic translation initiation factor 3 (eIF-3) complex, which is involved in protein synthesis of a specialized repertoire of mRNAs and, together with other initiation factors, stimulates binding of mRNA and methionyl-tRNAi to the 40S ribosome. The eIF-3 complex specifically targets and initiates translation of a subset of mRNAs involved in cell proliferation.</text>
</comment>
<proteinExistence type="inferred from homology"/>
<name>A0A7R9LE37_9ACAR</name>
<evidence type="ECO:0000313" key="7">
    <source>
        <dbReference type="Proteomes" id="UP000728032"/>
    </source>
</evidence>
<gene>
    <name evidence="6" type="ORF">ONB1V03_LOCUS1786</name>
</gene>
<dbReference type="HAMAP" id="MF_03007">
    <property type="entry name" value="eIF3h"/>
    <property type="match status" value="1"/>
</dbReference>
<evidence type="ECO:0000256" key="2">
    <source>
        <dbReference type="ARBA" id="ARBA00022540"/>
    </source>
</evidence>
<dbReference type="Proteomes" id="UP000728032">
    <property type="component" value="Unassembled WGS sequence"/>
</dbReference>
<dbReference type="Pfam" id="PF19445">
    <property type="entry name" value="eIF3h_C"/>
    <property type="match status" value="1"/>
</dbReference>
<dbReference type="OrthoDB" id="10265695at2759"/>
<dbReference type="EMBL" id="CAJPVJ010000357">
    <property type="protein sequence ID" value="CAG2162187.1"/>
    <property type="molecule type" value="Genomic_DNA"/>
</dbReference>
<protein>
    <recommendedName>
        <fullName evidence="4">Eukaryotic translation initiation factor 3 subunit H</fullName>
        <shortName evidence="4">eIF3h</shortName>
    </recommendedName>
</protein>
<dbReference type="InterPro" id="IPR027524">
    <property type="entry name" value="eIF3h"/>
</dbReference>
<dbReference type="GO" id="GO:0001732">
    <property type="term" value="P:formation of cytoplasmic translation initiation complex"/>
    <property type="evidence" value="ECO:0007669"/>
    <property type="project" value="UniProtKB-UniRule"/>
</dbReference>
<comment type="subunit">
    <text evidence="4">Component of the eukaryotic translation initiation factor 3 (eIF-3) complex.</text>
</comment>
<dbReference type="GO" id="GO:0003743">
    <property type="term" value="F:translation initiation factor activity"/>
    <property type="evidence" value="ECO:0007669"/>
    <property type="project" value="UniProtKB-UniRule"/>
</dbReference>
<dbReference type="SMART" id="SM00232">
    <property type="entry name" value="JAB_MPN"/>
    <property type="match status" value="1"/>
</dbReference>
<evidence type="ECO:0000256" key="4">
    <source>
        <dbReference type="HAMAP-Rule" id="MF_03007"/>
    </source>
</evidence>
<dbReference type="EMBL" id="OC915182">
    <property type="protein sequence ID" value="CAD7639112.1"/>
    <property type="molecule type" value="Genomic_DNA"/>
</dbReference>
<dbReference type="GO" id="GO:0033290">
    <property type="term" value="C:eukaryotic 48S preinitiation complex"/>
    <property type="evidence" value="ECO:0007669"/>
    <property type="project" value="UniProtKB-UniRule"/>
</dbReference>